<evidence type="ECO:0000313" key="9">
    <source>
        <dbReference type="EMBL" id="OGM21848.1"/>
    </source>
</evidence>
<feature type="region of interest" description="Disordered" evidence="8">
    <location>
        <begin position="143"/>
        <end position="167"/>
    </location>
</feature>
<evidence type="ECO:0000256" key="7">
    <source>
        <dbReference type="HAMAP-Rule" id="MF_01325"/>
    </source>
</evidence>
<keyword evidence="3 7" id="KW-0694">RNA-binding</keyword>
<keyword evidence="4 7" id="KW-0689">Ribosomal protein</keyword>
<evidence type="ECO:0000256" key="5">
    <source>
        <dbReference type="ARBA" id="ARBA00023274"/>
    </source>
</evidence>
<evidence type="ECO:0000256" key="1">
    <source>
        <dbReference type="ARBA" id="ARBA00006540"/>
    </source>
</evidence>
<dbReference type="InterPro" id="IPR019927">
    <property type="entry name" value="Ribosomal_uL3_bac/org-type"/>
</dbReference>
<dbReference type="GO" id="GO:0022625">
    <property type="term" value="C:cytosolic large ribosomal subunit"/>
    <property type="evidence" value="ECO:0007669"/>
    <property type="project" value="TreeGrafter"/>
</dbReference>
<evidence type="ECO:0000256" key="4">
    <source>
        <dbReference type="ARBA" id="ARBA00022980"/>
    </source>
</evidence>
<feature type="compositionally biased region" description="Basic and acidic residues" evidence="8">
    <location>
        <begin position="248"/>
        <end position="260"/>
    </location>
</feature>
<evidence type="ECO:0000256" key="2">
    <source>
        <dbReference type="ARBA" id="ARBA00022730"/>
    </source>
</evidence>
<keyword evidence="5 7" id="KW-0687">Ribonucleoprotein</keyword>
<evidence type="ECO:0000256" key="6">
    <source>
        <dbReference type="ARBA" id="ARBA00035243"/>
    </source>
</evidence>
<dbReference type="Gene3D" id="2.40.30.10">
    <property type="entry name" value="Translation factors"/>
    <property type="match status" value="1"/>
</dbReference>
<dbReference type="PANTHER" id="PTHR11229">
    <property type="entry name" value="50S RIBOSOMAL PROTEIN L3"/>
    <property type="match status" value="1"/>
</dbReference>
<dbReference type="InterPro" id="IPR000597">
    <property type="entry name" value="Ribosomal_uL3"/>
</dbReference>
<dbReference type="AlphaFoldDB" id="A0A1F7Y5D8"/>
<dbReference type="Gene3D" id="3.30.160.810">
    <property type="match status" value="1"/>
</dbReference>
<gene>
    <name evidence="7" type="primary">rplC</name>
    <name evidence="9" type="ORF">A2714_00755</name>
</gene>
<dbReference type="GO" id="GO:0003735">
    <property type="term" value="F:structural constituent of ribosome"/>
    <property type="evidence" value="ECO:0007669"/>
    <property type="project" value="UniProtKB-UniRule"/>
</dbReference>
<evidence type="ECO:0000256" key="3">
    <source>
        <dbReference type="ARBA" id="ARBA00022884"/>
    </source>
</evidence>
<reference evidence="9 10" key="1">
    <citation type="journal article" date="2016" name="Nat. Commun.">
        <title>Thousands of microbial genomes shed light on interconnected biogeochemical processes in an aquifer system.</title>
        <authorList>
            <person name="Anantharaman K."/>
            <person name="Brown C.T."/>
            <person name="Hug L.A."/>
            <person name="Sharon I."/>
            <person name="Castelle C.J."/>
            <person name="Probst A.J."/>
            <person name="Thomas B.C."/>
            <person name="Singh A."/>
            <person name="Wilkins M.J."/>
            <person name="Karaoz U."/>
            <person name="Brodie E.L."/>
            <person name="Williams K.H."/>
            <person name="Hubbard S.S."/>
            <person name="Banfield J.F."/>
        </authorList>
    </citation>
    <scope>NUCLEOTIDE SEQUENCE [LARGE SCALE GENOMIC DNA]</scope>
</reference>
<accession>A0A1F7Y5D8</accession>
<dbReference type="GO" id="GO:0006412">
    <property type="term" value="P:translation"/>
    <property type="evidence" value="ECO:0007669"/>
    <property type="project" value="UniProtKB-UniRule"/>
</dbReference>
<dbReference type="InterPro" id="IPR009000">
    <property type="entry name" value="Transl_B-barrel_sf"/>
</dbReference>
<proteinExistence type="inferred from homology"/>
<dbReference type="NCBIfam" id="TIGR03625">
    <property type="entry name" value="L3_bact"/>
    <property type="match status" value="1"/>
</dbReference>
<feature type="region of interest" description="Disordered" evidence="8">
    <location>
        <begin position="233"/>
        <end position="260"/>
    </location>
</feature>
<dbReference type="FunFam" id="2.40.30.10:FF:000004">
    <property type="entry name" value="50S ribosomal protein L3"/>
    <property type="match status" value="1"/>
</dbReference>
<keyword evidence="2 7" id="KW-0699">rRNA-binding</keyword>
<evidence type="ECO:0000313" key="10">
    <source>
        <dbReference type="Proteomes" id="UP000178419"/>
    </source>
</evidence>
<name>A0A1F7Y5D8_9BACT</name>
<dbReference type="HAMAP" id="MF_01325_B">
    <property type="entry name" value="Ribosomal_uL3_B"/>
    <property type="match status" value="1"/>
</dbReference>
<comment type="similarity">
    <text evidence="1 7">Belongs to the universal ribosomal protein uL3 family.</text>
</comment>
<dbReference type="EMBL" id="MGGE01000003">
    <property type="protein sequence ID" value="OGM21848.1"/>
    <property type="molecule type" value="Genomic_DNA"/>
</dbReference>
<comment type="subunit">
    <text evidence="7">Part of the 50S ribosomal subunit. Forms a cluster with proteins L14 and L19.</text>
</comment>
<dbReference type="Proteomes" id="UP000178419">
    <property type="component" value="Unassembled WGS sequence"/>
</dbReference>
<comment type="caution">
    <text evidence="9">The sequence shown here is derived from an EMBL/GenBank/DDBJ whole genome shotgun (WGS) entry which is preliminary data.</text>
</comment>
<organism evidence="9 10">
    <name type="scientific">Candidatus Woesebacteria bacterium RIFCSPHIGHO2_01_FULL_38_9</name>
    <dbReference type="NCBI Taxonomy" id="1802492"/>
    <lineage>
        <taxon>Bacteria</taxon>
        <taxon>Candidatus Woeseibacteriota</taxon>
    </lineage>
</organism>
<sequence length="260" mass="28424">MISTLLGSKQKMGQAFIEGTRVPVTWIKTGPCTVTQIKREEKDGYWAVQLGLGERKLKNTSKPLQGHFRKSQKLQDTLPSRQAGKIQNFPRHLREVRLEKEPEIKVGDTITVSDIFKKGDVVTIIGTSKGKGFAGVVKRWRFSGGPRTHGQSDRERAPGSIGQGTTPGRVLKGKKMAGRMGNERVTVKNLIVVDISPEENTLAVSGPVPGIPGNLLIVRKTAEGSLEELVEEAPQVEIQQVEPFDSAQGKEAEAEPKEGK</sequence>
<dbReference type="SUPFAM" id="SSF50447">
    <property type="entry name" value="Translation proteins"/>
    <property type="match status" value="1"/>
</dbReference>
<dbReference type="Pfam" id="PF00297">
    <property type="entry name" value="Ribosomal_L3"/>
    <property type="match status" value="1"/>
</dbReference>
<comment type="function">
    <text evidence="7">One of the primary rRNA binding proteins, it binds directly near the 3'-end of the 23S rRNA, where it nucleates assembly of the 50S subunit.</text>
</comment>
<dbReference type="GO" id="GO:0019843">
    <property type="term" value="F:rRNA binding"/>
    <property type="evidence" value="ECO:0007669"/>
    <property type="project" value="UniProtKB-UniRule"/>
</dbReference>
<dbReference type="PANTHER" id="PTHR11229:SF16">
    <property type="entry name" value="LARGE RIBOSOMAL SUBUNIT PROTEIN UL3C"/>
    <property type="match status" value="1"/>
</dbReference>
<evidence type="ECO:0000256" key="8">
    <source>
        <dbReference type="SAM" id="MobiDB-lite"/>
    </source>
</evidence>
<protein>
    <recommendedName>
        <fullName evidence="6 7">Large ribosomal subunit protein uL3</fullName>
    </recommendedName>
</protein>